<dbReference type="AlphaFoldDB" id="A0A1G6XCI2"/>
<keyword evidence="7 9" id="KW-0472">Membrane</keyword>
<dbReference type="InterPro" id="IPR036942">
    <property type="entry name" value="Beta-barrel_TonB_sf"/>
</dbReference>
<dbReference type="PANTHER" id="PTHR30069">
    <property type="entry name" value="TONB-DEPENDENT OUTER MEMBRANE RECEPTOR"/>
    <property type="match status" value="1"/>
</dbReference>
<evidence type="ECO:0000256" key="8">
    <source>
        <dbReference type="ARBA" id="ARBA00023237"/>
    </source>
</evidence>
<sequence length="649" mass="72230">MPHCPYRLSLLGAITFGSLLAAQAHGADAALELQAQEITAAAIDRNESVEAEQLQRYQASDLQEVFESNPEVSVAGGPGVAQKLYLRGLEDTLLNISIDGASQPGQTFHHTGRIGIEPELLKRAEVQAGTGDATAGPGALGGAIRFVTKDPDDLLRDGEQLGALLKTGYFSNGEGYKSSASVFGRFNQNWSALAMTTYQDQNDYEDGRNDDVLGTAARQKLGFAKLVGKLSDEQTLRLSYEKRIDEGERSQRPQWIPSSFNRLYPLSTERETWTLNYAWQPVNNDLLDVELTTYHTTNELEQDGRFGLYIGDTRSTGFDLRNTSRLGAHQLTYGVDLRDDRTTLGPAGDRELDHEDGEVLGLYLQDRYQITSRLQLDAGLRYDRYKLDDRDKQNFTEEGVSPNLGLRYQLTPELAVFAGQARALRGPQVRDAFKMDSSGNDPDLKAEKARTDEIGFDYRAGGWELNGKAYVTRIKDAIADPIGRPNLYENVGDLKSKGLLLSTAYHWQQLSLGLSYHRNEARLDGERLNVYEYNGLGTSLGDTWTSFADYRASDSLSLGWQGRFVRGIDTLHTGVGDVSKPGYGVHDLYAEWQAVPESLTVTLTLKNLLDKQYLDHASNEDFEHIPDYEGIRGSYEPGRELRLGLAWRI</sequence>
<evidence type="ECO:0000256" key="7">
    <source>
        <dbReference type="ARBA" id="ARBA00023136"/>
    </source>
</evidence>
<evidence type="ECO:0000256" key="9">
    <source>
        <dbReference type="PROSITE-ProRule" id="PRU01360"/>
    </source>
</evidence>
<dbReference type="Proteomes" id="UP001278050">
    <property type="component" value="Unassembled WGS sequence"/>
</dbReference>
<organism evidence="15 16">
    <name type="scientific">Ectopseudomonas alcaliphila</name>
    <dbReference type="NCBI Taxonomy" id="101564"/>
    <lineage>
        <taxon>Bacteria</taxon>
        <taxon>Pseudomonadati</taxon>
        <taxon>Pseudomonadota</taxon>
        <taxon>Gammaproteobacteria</taxon>
        <taxon>Pseudomonadales</taxon>
        <taxon>Pseudomonadaceae</taxon>
        <taxon>Ectopseudomonas</taxon>
    </lineage>
</organism>
<dbReference type="InterPro" id="IPR039426">
    <property type="entry name" value="TonB-dep_rcpt-like"/>
</dbReference>
<dbReference type="CDD" id="cd01347">
    <property type="entry name" value="ligand_gated_channel"/>
    <property type="match status" value="1"/>
</dbReference>
<dbReference type="InterPro" id="IPR000531">
    <property type="entry name" value="Beta-barrel_TonB"/>
</dbReference>
<feature type="chain" id="PRO_5010360462" evidence="11">
    <location>
        <begin position="27"/>
        <end position="649"/>
    </location>
</feature>
<evidence type="ECO:0000256" key="3">
    <source>
        <dbReference type="ARBA" id="ARBA00022448"/>
    </source>
</evidence>
<protein>
    <submittedName>
        <fullName evidence="15">Hemoglobin/transferrin/lactoferrin receptor protein</fullName>
    </submittedName>
    <submittedName>
        <fullName evidence="14">TonB-dependent receptor</fullName>
    </submittedName>
</protein>
<dbReference type="Pfam" id="PF00593">
    <property type="entry name" value="TonB_dep_Rec_b-barrel"/>
    <property type="match status" value="1"/>
</dbReference>
<dbReference type="Gene3D" id="2.170.130.10">
    <property type="entry name" value="TonB-dependent receptor, plug domain"/>
    <property type="match status" value="1"/>
</dbReference>
<dbReference type="PANTHER" id="PTHR30069:SF41">
    <property type="entry name" value="HEME_HEMOPEXIN UTILIZATION PROTEIN C"/>
    <property type="match status" value="1"/>
</dbReference>
<dbReference type="RefSeq" id="WP_074675943.1">
    <property type="nucleotide sequence ID" value="NZ_CBCSET010000001.1"/>
</dbReference>
<dbReference type="SUPFAM" id="SSF56935">
    <property type="entry name" value="Porins"/>
    <property type="match status" value="1"/>
</dbReference>
<dbReference type="Proteomes" id="UP000182413">
    <property type="component" value="Unassembled WGS sequence"/>
</dbReference>
<evidence type="ECO:0000313" key="16">
    <source>
        <dbReference type="Proteomes" id="UP000182413"/>
    </source>
</evidence>
<dbReference type="GO" id="GO:0009279">
    <property type="term" value="C:cell outer membrane"/>
    <property type="evidence" value="ECO:0007669"/>
    <property type="project" value="UniProtKB-SubCell"/>
</dbReference>
<accession>A0A1G6XCI2</accession>
<dbReference type="Gene3D" id="2.40.170.20">
    <property type="entry name" value="TonB-dependent receptor, beta-barrel domain"/>
    <property type="match status" value="1"/>
</dbReference>
<evidence type="ECO:0000313" key="15">
    <source>
        <dbReference type="EMBL" id="SDD75919.1"/>
    </source>
</evidence>
<keyword evidence="8 9" id="KW-0998">Cell outer membrane</keyword>
<evidence type="ECO:0000313" key="14">
    <source>
        <dbReference type="EMBL" id="MDX5992260.1"/>
    </source>
</evidence>
<reference evidence="15 16" key="1">
    <citation type="submission" date="2016-10" db="EMBL/GenBank/DDBJ databases">
        <authorList>
            <person name="de Groot N.N."/>
        </authorList>
    </citation>
    <scope>NUCLEOTIDE SEQUENCE [LARGE SCALE GENOMIC DNA]</scope>
    <source>
        <strain evidence="15 16">JCM 10630</strain>
    </source>
</reference>
<evidence type="ECO:0000256" key="10">
    <source>
        <dbReference type="RuleBase" id="RU003357"/>
    </source>
</evidence>
<name>A0A1G6XCI2_9GAMM</name>
<feature type="signal peptide" evidence="11">
    <location>
        <begin position="1"/>
        <end position="26"/>
    </location>
</feature>
<reference evidence="14 17" key="2">
    <citation type="submission" date="2023-11" db="EMBL/GenBank/DDBJ databases">
        <title>MicrobeMod: A computational toolkit for identifying prokaryotic methylation and restriction-modification with nanopore sequencing.</title>
        <authorList>
            <person name="Crits-Christoph A."/>
            <person name="Kang S.C."/>
            <person name="Lee H."/>
            <person name="Ostrov N."/>
        </authorList>
    </citation>
    <scope>NUCLEOTIDE SEQUENCE [LARGE SCALE GENOMIC DNA]</scope>
    <source>
        <strain evidence="14 17">ATCC BAA-571</strain>
    </source>
</reference>
<evidence type="ECO:0000256" key="1">
    <source>
        <dbReference type="ARBA" id="ARBA00004571"/>
    </source>
</evidence>
<dbReference type="Pfam" id="PF07715">
    <property type="entry name" value="Plug"/>
    <property type="match status" value="1"/>
</dbReference>
<dbReference type="GO" id="GO:0044718">
    <property type="term" value="P:siderophore transmembrane transport"/>
    <property type="evidence" value="ECO:0007669"/>
    <property type="project" value="TreeGrafter"/>
</dbReference>
<dbReference type="GO" id="GO:0015344">
    <property type="term" value="F:siderophore uptake transmembrane transporter activity"/>
    <property type="evidence" value="ECO:0007669"/>
    <property type="project" value="TreeGrafter"/>
</dbReference>
<evidence type="ECO:0000313" key="17">
    <source>
        <dbReference type="Proteomes" id="UP001278050"/>
    </source>
</evidence>
<dbReference type="PROSITE" id="PS52016">
    <property type="entry name" value="TONB_DEPENDENT_REC_3"/>
    <property type="match status" value="1"/>
</dbReference>
<dbReference type="InterPro" id="IPR012910">
    <property type="entry name" value="Plug_dom"/>
</dbReference>
<keyword evidence="6 10" id="KW-0798">TonB box</keyword>
<feature type="domain" description="TonB-dependent receptor-like beta-barrel" evidence="12">
    <location>
        <begin position="234"/>
        <end position="608"/>
    </location>
</feature>
<evidence type="ECO:0000256" key="11">
    <source>
        <dbReference type="SAM" id="SignalP"/>
    </source>
</evidence>
<keyword evidence="17" id="KW-1185">Reference proteome</keyword>
<dbReference type="EMBL" id="JAWXXP010000001">
    <property type="protein sequence ID" value="MDX5992260.1"/>
    <property type="molecule type" value="Genomic_DNA"/>
</dbReference>
<evidence type="ECO:0000256" key="6">
    <source>
        <dbReference type="ARBA" id="ARBA00023077"/>
    </source>
</evidence>
<feature type="domain" description="TonB-dependent receptor plug" evidence="13">
    <location>
        <begin position="47"/>
        <end position="143"/>
    </location>
</feature>
<keyword evidence="15" id="KW-0675">Receptor</keyword>
<keyword evidence="4 9" id="KW-1134">Transmembrane beta strand</keyword>
<keyword evidence="11" id="KW-0732">Signal</keyword>
<gene>
    <name evidence="15" type="ORF">SAMN05216575_1011227</name>
    <name evidence="14" type="ORF">SIM71_09355</name>
</gene>
<comment type="similarity">
    <text evidence="2 9 10">Belongs to the TonB-dependent receptor family.</text>
</comment>
<proteinExistence type="inferred from homology"/>
<evidence type="ECO:0000259" key="13">
    <source>
        <dbReference type="Pfam" id="PF07715"/>
    </source>
</evidence>
<comment type="subcellular location">
    <subcellularLocation>
        <location evidence="1 9">Cell outer membrane</location>
        <topology evidence="1 9">Multi-pass membrane protein</topology>
    </subcellularLocation>
</comment>
<evidence type="ECO:0000256" key="2">
    <source>
        <dbReference type="ARBA" id="ARBA00009810"/>
    </source>
</evidence>
<dbReference type="EMBL" id="FNAE01000001">
    <property type="protein sequence ID" value="SDD75919.1"/>
    <property type="molecule type" value="Genomic_DNA"/>
</dbReference>
<evidence type="ECO:0000256" key="5">
    <source>
        <dbReference type="ARBA" id="ARBA00022692"/>
    </source>
</evidence>
<evidence type="ECO:0000256" key="4">
    <source>
        <dbReference type="ARBA" id="ARBA00022452"/>
    </source>
</evidence>
<keyword evidence="5 9" id="KW-0812">Transmembrane</keyword>
<dbReference type="InterPro" id="IPR037066">
    <property type="entry name" value="Plug_dom_sf"/>
</dbReference>
<dbReference type="OrthoDB" id="9760494at2"/>
<evidence type="ECO:0000259" key="12">
    <source>
        <dbReference type="Pfam" id="PF00593"/>
    </source>
</evidence>
<keyword evidence="3 9" id="KW-0813">Transport</keyword>